<evidence type="ECO:0000256" key="1">
    <source>
        <dbReference type="SAM" id="Phobius"/>
    </source>
</evidence>
<keyword evidence="1" id="KW-1133">Transmembrane helix</keyword>
<proteinExistence type="predicted"/>
<keyword evidence="1" id="KW-0472">Membrane</keyword>
<evidence type="ECO:0008006" key="4">
    <source>
        <dbReference type="Google" id="ProtNLM"/>
    </source>
</evidence>
<evidence type="ECO:0000313" key="3">
    <source>
        <dbReference type="Proteomes" id="UP000228535"/>
    </source>
</evidence>
<keyword evidence="1" id="KW-0812">Transmembrane</keyword>
<protein>
    <recommendedName>
        <fullName evidence="4">Cbb3-type cytochrome oxidase component FixQ</fullName>
    </recommendedName>
</protein>
<dbReference type="RefSeq" id="WP_100335450.1">
    <property type="nucleotide sequence ID" value="NZ_PGFA01000001.1"/>
</dbReference>
<name>A0A2M9BP75_9BACT</name>
<gene>
    <name evidence="2" type="ORF">CLV45_1173</name>
</gene>
<reference evidence="2 3" key="1">
    <citation type="submission" date="2017-11" db="EMBL/GenBank/DDBJ databases">
        <title>Genomic Encyclopedia of Archaeal and Bacterial Type Strains, Phase II (KMG-II): From Individual Species to Whole Genera.</title>
        <authorList>
            <person name="Goeker M."/>
        </authorList>
    </citation>
    <scope>NUCLEOTIDE SEQUENCE [LARGE SCALE GENOMIC DNA]</scope>
    <source>
        <strain evidence="2 3">DSM 11115</strain>
    </source>
</reference>
<comment type="caution">
    <text evidence="2">The sequence shown here is derived from an EMBL/GenBank/DDBJ whole genome shotgun (WGS) entry which is preliminary data.</text>
</comment>
<evidence type="ECO:0000313" key="2">
    <source>
        <dbReference type="EMBL" id="PJJ59751.1"/>
    </source>
</evidence>
<organism evidence="2 3">
    <name type="scientific">Hymenobacter chitinivorans DSM 11115</name>
    <dbReference type="NCBI Taxonomy" id="1121954"/>
    <lineage>
        <taxon>Bacteria</taxon>
        <taxon>Pseudomonadati</taxon>
        <taxon>Bacteroidota</taxon>
        <taxon>Cytophagia</taxon>
        <taxon>Cytophagales</taxon>
        <taxon>Hymenobacteraceae</taxon>
        <taxon>Hymenobacter</taxon>
    </lineage>
</organism>
<dbReference type="AlphaFoldDB" id="A0A2M9BP75"/>
<dbReference type="EMBL" id="PGFA01000001">
    <property type="protein sequence ID" value="PJJ59751.1"/>
    <property type="molecule type" value="Genomic_DNA"/>
</dbReference>
<keyword evidence="3" id="KW-1185">Reference proteome</keyword>
<dbReference type="OrthoDB" id="982086at2"/>
<dbReference type="Proteomes" id="UP000228535">
    <property type="component" value="Unassembled WGS sequence"/>
</dbReference>
<feature type="transmembrane region" description="Helical" evidence="1">
    <location>
        <begin position="14"/>
        <end position="36"/>
    </location>
</feature>
<sequence length="69" mass="7709">MDKNVLQSIAGIEVYPLISLAIFFLFFVGLLAYVLLANRQHISTMSQLPLAPDNTSDETLYHLNPDVLC</sequence>
<accession>A0A2M9BP75</accession>